<comment type="cofactor">
    <cofactor evidence="2">
        <name>a divalent metal cation</name>
        <dbReference type="ChEBI" id="CHEBI:60240"/>
    </cofactor>
</comment>
<evidence type="ECO:0000313" key="4">
    <source>
        <dbReference type="EMBL" id="SHI05970.1"/>
    </source>
</evidence>
<evidence type="ECO:0000259" key="3">
    <source>
        <dbReference type="Pfam" id="PF12850"/>
    </source>
</evidence>
<evidence type="ECO:0000256" key="2">
    <source>
        <dbReference type="RuleBase" id="RU362039"/>
    </source>
</evidence>
<dbReference type="InterPro" id="IPR000979">
    <property type="entry name" value="Phosphodiesterase_MJ0936/Vps29"/>
</dbReference>
<keyword evidence="5" id="KW-1185">Reference proteome</keyword>
<dbReference type="InterPro" id="IPR024654">
    <property type="entry name" value="Calcineurin-like_PHP_lpxH"/>
</dbReference>
<sequence>MKEVKIGIISDTHGVLREQVLENLRECDYIFHAGDIGSKEIVDKLNEISKLIIVRGNNDKESWADKIKENEVIEIEGFKIYMVHNKKDIPKEDSSIDMFIYGHSHSFSTDIKEGAIYFNPGSCGKKRFSLPLTMAIAHLKNKKIRIEKIEIMA</sequence>
<dbReference type="Gene3D" id="3.60.21.10">
    <property type="match status" value="1"/>
</dbReference>
<keyword evidence="2" id="KW-0479">Metal-binding</keyword>
<dbReference type="InterPro" id="IPR029052">
    <property type="entry name" value="Metallo-depent_PP-like"/>
</dbReference>
<dbReference type="EC" id="3.1.4.-" evidence="2"/>
<reference evidence="4 5" key="1">
    <citation type="submission" date="2016-11" db="EMBL/GenBank/DDBJ databases">
        <authorList>
            <person name="Jaros S."/>
            <person name="Januszkiewicz K."/>
            <person name="Wedrychowicz H."/>
        </authorList>
    </citation>
    <scope>NUCLEOTIDE SEQUENCE [LARGE SCALE GENOMIC DNA]</scope>
    <source>
        <strain evidence="4 5">DSM 3089</strain>
    </source>
</reference>
<dbReference type="OrthoDB" id="9800565at2"/>
<dbReference type="STRING" id="1121306.SAMN02745196_02582"/>
<accession>A0A1M5Y1N1</accession>
<dbReference type="PANTHER" id="PTHR11124">
    <property type="entry name" value="VACUOLAR SORTING PROTEIN VPS29"/>
    <property type="match status" value="1"/>
</dbReference>
<dbReference type="SUPFAM" id="SSF56300">
    <property type="entry name" value="Metallo-dependent phosphatases"/>
    <property type="match status" value="1"/>
</dbReference>
<dbReference type="GO" id="GO:0046872">
    <property type="term" value="F:metal ion binding"/>
    <property type="evidence" value="ECO:0007669"/>
    <property type="project" value="UniProtKB-KW"/>
</dbReference>
<dbReference type="Pfam" id="PF12850">
    <property type="entry name" value="Metallophos_2"/>
    <property type="match status" value="1"/>
</dbReference>
<evidence type="ECO:0000313" key="5">
    <source>
        <dbReference type="Proteomes" id="UP000184526"/>
    </source>
</evidence>
<feature type="domain" description="Calcineurin-like phosphoesterase" evidence="3">
    <location>
        <begin position="5"/>
        <end position="142"/>
    </location>
</feature>
<protein>
    <recommendedName>
        <fullName evidence="2">Phosphoesterase</fullName>
        <ecNumber evidence="2">3.1.4.-</ecNumber>
    </recommendedName>
</protein>
<gene>
    <name evidence="4" type="ORF">SAMN02745196_02582</name>
</gene>
<name>A0A1M5Y1N1_9CLOT</name>
<dbReference type="EMBL" id="FQXP01000011">
    <property type="protein sequence ID" value="SHI05970.1"/>
    <property type="molecule type" value="Genomic_DNA"/>
</dbReference>
<comment type="similarity">
    <text evidence="1 2">Belongs to the metallophosphoesterase superfamily. YfcE family.</text>
</comment>
<dbReference type="GO" id="GO:0016787">
    <property type="term" value="F:hydrolase activity"/>
    <property type="evidence" value="ECO:0007669"/>
    <property type="project" value="UniProtKB-UniRule"/>
</dbReference>
<evidence type="ECO:0000256" key="1">
    <source>
        <dbReference type="ARBA" id="ARBA00008950"/>
    </source>
</evidence>
<organism evidence="4 5">
    <name type="scientific">Clostridium collagenovorans DSM 3089</name>
    <dbReference type="NCBI Taxonomy" id="1121306"/>
    <lineage>
        <taxon>Bacteria</taxon>
        <taxon>Bacillati</taxon>
        <taxon>Bacillota</taxon>
        <taxon>Clostridia</taxon>
        <taxon>Eubacteriales</taxon>
        <taxon>Clostridiaceae</taxon>
        <taxon>Clostridium</taxon>
    </lineage>
</organism>
<dbReference type="AlphaFoldDB" id="A0A1M5Y1N1"/>
<dbReference type="RefSeq" id="WP_072832427.1">
    <property type="nucleotide sequence ID" value="NZ_FQXP01000011.1"/>
</dbReference>
<dbReference type="Proteomes" id="UP000184526">
    <property type="component" value="Unassembled WGS sequence"/>
</dbReference>
<dbReference type="NCBIfam" id="TIGR00040">
    <property type="entry name" value="yfcE"/>
    <property type="match status" value="1"/>
</dbReference>
<proteinExistence type="inferred from homology"/>